<keyword evidence="3 4" id="KW-0687">Ribonucleoprotein</keyword>
<dbReference type="Pfam" id="PF00380">
    <property type="entry name" value="Ribosomal_S9"/>
    <property type="match status" value="1"/>
</dbReference>
<dbReference type="SUPFAM" id="SSF54211">
    <property type="entry name" value="Ribosomal protein S5 domain 2-like"/>
    <property type="match status" value="1"/>
</dbReference>
<dbReference type="InterPro" id="IPR020574">
    <property type="entry name" value="Ribosomal_uS9_CS"/>
</dbReference>
<evidence type="ECO:0000256" key="2">
    <source>
        <dbReference type="ARBA" id="ARBA00022980"/>
    </source>
</evidence>
<evidence type="ECO:0000256" key="3">
    <source>
        <dbReference type="ARBA" id="ARBA00023274"/>
    </source>
</evidence>
<dbReference type="Gene3D" id="3.30.230.10">
    <property type="match status" value="1"/>
</dbReference>
<dbReference type="GO" id="GO:0003735">
    <property type="term" value="F:structural constituent of ribosome"/>
    <property type="evidence" value="ECO:0007669"/>
    <property type="project" value="InterPro"/>
</dbReference>
<proteinExistence type="inferred from homology"/>
<dbReference type="Proteomes" id="UP000177042">
    <property type="component" value="Unassembled WGS sequence"/>
</dbReference>
<dbReference type="InterPro" id="IPR020568">
    <property type="entry name" value="Ribosomal_Su5_D2-typ_SF"/>
</dbReference>
<sequence>MDSENNKKNKTGIVATVGRRKEAVARVRLLPGNGRITVNGKPIAEYFLGQVFQKLYNRPLELTKTIGKYSFSVRLEGGGKVAQLEAIIHGIARALSKAEPALRVTLKKEGFLTRDARVKERRKYGHAQKARAKKQSPKR</sequence>
<feature type="region of interest" description="Disordered" evidence="6">
    <location>
        <begin position="117"/>
        <end position="139"/>
    </location>
</feature>
<protein>
    <recommendedName>
        <fullName evidence="5">30S ribosomal protein S9</fullName>
    </recommendedName>
</protein>
<evidence type="ECO:0000256" key="4">
    <source>
        <dbReference type="RuleBase" id="RU003815"/>
    </source>
</evidence>
<dbReference type="GO" id="GO:0022627">
    <property type="term" value="C:cytosolic small ribosomal subunit"/>
    <property type="evidence" value="ECO:0007669"/>
    <property type="project" value="TreeGrafter"/>
</dbReference>
<evidence type="ECO:0000256" key="6">
    <source>
        <dbReference type="SAM" id="MobiDB-lite"/>
    </source>
</evidence>
<keyword evidence="2 4" id="KW-0689">Ribosomal protein</keyword>
<dbReference type="InterPro" id="IPR000754">
    <property type="entry name" value="Ribosomal_uS9"/>
</dbReference>
<dbReference type="NCBIfam" id="NF001099">
    <property type="entry name" value="PRK00132.1"/>
    <property type="match status" value="1"/>
</dbReference>
<reference evidence="7 8" key="1">
    <citation type="journal article" date="2016" name="Nat. Commun.">
        <title>Thousands of microbial genomes shed light on interconnected biogeochemical processes in an aquifer system.</title>
        <authorList>
            <person name="Anantharaman K."/>
            <person name="Brown C.T."/>
            <person name="Hug L.A."/>
            <person name="Sharon I."/>
            <person name="Castelle C.J."/>
            <person name="Probst A.J."/>
            <person name="Thomas B.C."/>
            <person name="Singh A."/>
            <person name="Wilkins M.J."/>
            <person name="Karaoz U."/>
            <person name="Brodie E.L."/>
            <person name="Williams K.H."/>
            <person name="Hubbard S.S."/>
            <person name="Banfield J.F."/>
        </authorList>
    </citation>
    <scope>NUCLEOTIDE SEQUENCE [LARGE SCALE GENOMIC DNA]</scope>
</reference>
<dbReference type="AlphaFoldDB" id="A0A1F5JD11"/>
<feature type="compositionally biased region" description="Basic residues" evidence="6">
    <location>
        <begin position="119"/>
        <end position="139"/>
    </location>
</feature>
<gene>
    <name evidence="7" type="ORF">A3C26_03450</name>
</gene>
<dbReference type="InterPro" id="IPR023035">
    <property type="entry name" value="Ribosomal_uS9_bac/plastid"/>
</dbReference>
<dbReference type="GO" id="GO:0003723">
    <property type="term" value="F:RNA binding"/>
    <property type="evidence" value="ECO:0007669"/>
    <property type="project" value="TreeGrafter"/>
</dbReference>
<evidence type="ECO:0000313" key="7">
    <source>
        <dbReference type="EMBL" id="OGE26452.1"/>
    </source>
</evidence>
<evidence type="ECO:0000256" key="5">
    <source>
        <dbReference type="RuleBase" id="RU003816"/>
    </source>
</evidence>
<comment type="similarity">
    <text evidence="1 4">Belongs to the universal ribosomal protein uS9 family.</text>
</comment>
<dbReference type="PANTHER" id="PTHR21569">
    <property type="entry name" value="RIBOSOMAL PROTEIN S9"/>
    <property type="match status" value="1"/>
</dbReference>
<name>A0A1F5JD11_9BACT</name>
<comment type="caution">
    <text evidence="7">The sequence shown here is derived from an EMBL/GenBank/DDBJ whole genome shotgun (WGS) entry which is preliminary data.</text>
</comment>
<dbReference type="PROSITE" id="PS00360">
    <property type="entry name" value="RIBOSOMAL_S9"/>
    <property type="match status" value="1"/>
</dbReference>
<accession>A0A1F5JD11</accession>
<dbReference type="PANTHER" id="PTHR21569:SF1">
    <property type="entry name" value="SMALL RIBOSOMAL SUBUNIT PROTEIN US9M"/>
    <property type="match status" value="1"/>
</dbReference>
<evidence type="ECO:0000256" key="1">
    <source>
        <dbReference type="ARBA" id="ARBA00005251"/>
    </source>
</evidence>
<evidence type="ECO:0000313" key="8">
    <source>
        <dbReference type="Proteomes" id="UP000177042"/>
    </source>
</evidence>
<dbReference type="EMBL" id="MFCX01000010">
    <property type="protein sequence ID" value="OGE26452.1"/>
    <property type="molecule type" value="Genomic_DNA"/>
</dbReference>
<dbReference type="GO" id="GO:0006412">
    <property type="term" value="P:translation"/>
    <property type="evidence" value="ECO:0007669"/>
    <property type="project" value="InterPro"/>
</dbReference>
<dbReference type="InterPro" id="IPR014721">
    <property type="entry name" value="Ribsml_uS5_D2-typ_fold_subgr"/>
</dbReference>
<organism evidence="7 8">
    <name type="scientific">Candidatus Daviesbacteria bacterium RIFCSPHIGHO2_02_FULL_39_12</name>
    <dbReference type="NCBI Taxonomy" id="1797770"/>
    <lineage>
        <taxon>Bacteria</taxon>
        <taxon>Candidatus Daviesiibacteriota</taxon>
    </lineage>
</organism>